<dbReference type="PROSITE" id="PS00662">
    <property type="entry name" value="T2SP_E"/>
    <property type="match status" value="1"/>
</dbReference>
<dbReference type="Pfam" id="PF00437">
    <property type="entry name" value="T2SSE"/>
    <property type="match status" value="1"/>
</dbReference>
<proteinExistence type="inferred from homology"/>
<dbReference type="CDD" id="cd01131">
    <property type="entry name" value="PilT"/>
    <property type="match status" value="1"/>
</dbReference>
<gene>
    <name evidence="4" type="ORF">UFOPK3402_01624</name>
</gene>
<evidence type="ECO:0000256" key="2">
    <source>
        <dbReference type="SAM" id="MobiDB-lite"/>
    </source>
</evidence>
<dbReference type="Gene3D" id="3.40.50.300">
    <property type="entry name" value="P-loop containing nucleotide triphosphate hydrolases"/>
    <property type="match status" value="1"/>
</dbReference>
<sequence>MNQNEQAFSLPLADRFGAAPTPPSAPPAGGDPGIVHLDRSSVIGADAGIELDELLLHLLERGGSDLHLTLKAPPMIRVRGDLEPVSGFSPLTGTQLQDCLYSILTERQKQRFEETKELDLAYELAGAARFRVNLFQQRGTIGGVLRAIPWEIKPLEALNMPEVIAGFADLPRGLVLVTGPTGSGKSTTLAAIIDRANRTRKAHIMTIEDPVEFVHQHRMSVVNQREVGDDTLSFANALKHALREDPDIILVGEMRDLETIAIALTAAETGHLVFGTLHTSSAGSTIDRIIDVFPPGQQAQIRTQVAASIQAVVCQTLCKTSDGRGRVAATEVLVATPAVRNLIRESKLQSIPSTLQTGSRFGMHTLNQNLAELVTSGTITYETAREKCSDASELHQLLGMSDNASD</sequence>
<evidence type="ECO:0000259" key="3">
    <source>
        <dbReference type="PROSITE" id="PS00662"/>
    </source>
</evidence>
<dbReference type="SUPFAM" id="SSF52540">
    <property type="entry name" value="P-loop containing nucleoside triphosphate hydrolases"/>
    <property type="match status" value="1"/>
</dbReference>
<dbReference type="GO" id="GO:0005524">
    <property type="term" value="F:ATP binding"/>
    <property type="evidence" value="ECO:0007669"/>
    <property type="project" value="InterPro"/>
</dbReference>
<accession>A0A6J7EM07</accession>
<feature type="domain" description="Bacterial type II secretion system protein E" evidence="3">
    <location>
        <begin position="242"/>
        <end position="256"/>
    </location>
</feature>
<dbReference type="NCBIfam" id="TIGR01420">
    <property type="entry name" value="pilT_fam"/>
    <property type="match status" value="1"/>
</dbReference>
<dbReference type="Gene3D" id="3.30.450.90">
    <property type="match status" value="1"/>
</dbReference>
<dbReference type="InterPro" id="IPR003593">
    <property type="entry name" value="AAA+_ATPase"/>
</dbReference>
<comment type="similarity">
    <text evidence="1">Belongs to the GSP E family.</text>
</comment>
<dbReference type="InterPro" id="IPR050921">
    <property type="entry name" value="T4SS_GSP_E_ATPase"/>
</dbReference>
<dbReference type="AlphaFoldDB" id="A0A6J7EM07"/>
<dbReference type="PANTHER" id="PTHR30486">
    <property type="entry name" value="TWITCHING MOTILITY PROTEIN PILT"/>
    <property type="match status" value="1"/>
</dbReference>
<organism evidence="4">
    <name type="scientific">freshwater metagenome</name>
    <dbReference type="NCBI Taxonomy" id="449393"/>
    <lineage>
        <taxon>unclassified sequences</taxon>
        <taxon>metagenomes</taxon>
        <taxon>ecological metagenomes</taxon>
    </lineage>
</organism>
<dbReference type="InterPro" id="IPR027417">
    <property type="entry name" value="P-loop_NTPase"/>
</dbReference>
<dbReference type="InterPro" id="IPR006321">
    <property type="entry name" value="PilT/PilU"/>
</dbReference>
<evidence type="ECO:0000256" key="1">
    <source>
        <dbReference type="ARBA" id="ARBA00006611"/>
    </source>
</evidence>
<feature type="region of interest" description="Disordered" evidence="2">
    <location>
        <begin position="14"/>
        <end position="33"/>
    </location>
</feature>
<name>A0A6J7EM07_9ZZZZ</name>
<dbReference type="EMBL" id="CAFBLS010000237">
    <property type="protein sequence ID" value="CAB4884427.1"/>
    <property type="molecule type" value="Genomic_DNA"/>
</dbReference>
<protein>
    <submittedName>
        <fullName evidence="4">Unannotated protein</fullName>
    </submittedName>
</protein>
<reference evidence="4" key="1">
    <citation type="submission" date="2020-05" db="EMBL/GenBank/DDBJ databases">
        <authorList>
            <person name="Chiriac C."/>
            <person name="Salcher M."/>
            <person name="Ghai R."/>
            <person name="Kavagutti S V."/>
        </authorList>
    </citation>
    <scope>NUCLEOTIDE SEQUENCE</scope>
</reference>
<evidence type="ECO:0000313" key="4">
    <source>
        <dbReference type="EMBL" id="CAB4884427.1"/>
    </source>
</evidence>
<dbReference type="GO" id="GO:0016887">
    <property type="term" value="F:ATP hydrolysis activity"/>
    <property type="evidence" value="ECO:0007669"/>
    <property type="project" value="InterPro"/>
</dbReference>
<dbReference type="SMART" id="SM00382">
    <property type="entry name" value="AAA"/>
    <property type="match status" value="1"/>
</dbReference>
<dbReference type="InterPro" id="IPR001482">
    <property type="entry name" value="T2SS/T4SS_dom"/>
</dbReference>